<evidence type="ECO:0000256" key="2">
    <source>
        <dbReference type="SAM" id="SignalP"/>
    </source>
</evidence>
<dbReference type="Proteomes" id="UP000272015">
    <property type="component" value="Unassembled WGS sequence"/>
</dbReference>
<dbReference type="RefSeq" id="WP_119974552.1">
    <property type="nucleotide sequence ID" value="NZ_JBHSQA010000001.1"/>
</dbReference>
<gene>
    <name evidence="3" type="ORF">D6T64_10095</name>
</gene>
<evidence type="ECO:0000313" key="3">
    <source>
        <dbReference type="EMBL" id="RJT88481.1"/>
    </source>
</evidence>
<feature type="transmembrane region" description="Helical" evidence="1">
    <location>
        <begin position="198"/>
        <end position="222"/>
    </location>
</feature>
<proteinExistence type="predicted"/>
<keyword evidence="1" id="KW-0472">Membrane</keyword>
<accession>A0A3A5MHZ4</accession>
<evidence type="ECO:0008006" key="5">
    <source>
        <dbReference type="Google" id="ProtNLM"/>
    </source>
</evidence>
<evidence type="ECO:0000256" key="1">
    <source>
        <dbReference type="SAM" id="Phobius"/>
    </source>
</evidence>
<reference evidence="3 4" key="1">
    <citation type="submission" date="2018-09" db="EMBL/GenBank/DDBJ databases">
        <title>Novel species of Cryobacterium.</title>
        <authorList>
            <person name="Liu Q."/>
            <person name="Xin Y.-H."/>
        </authorList>
    </citation>
    <scope>NUCLEOTIDE SEQUENCE [LARGE SCALE GENOMIC DNA]</scope>
    <source>
        <strain evidence="3 4">Hh39</strain>
    </source>
</reference>
<evidence type="ECO:0000313" key="4">
    <source>
        <dbReference type="Proteomes" id="UP000272015"/>
    </source>
</evidence>
<feature type="chain" id="PRO_5017343182" description="LPXTG cell wall anchor domain-containing protein" evidence="2">
    <location>
        <begin position="36"/>
        <end position="247"/>
    </location>
</feature>
<dbReference type="OrthoDB" id="5021854at2"/>
<comment type="caution">
    <text evidence="3">The sequence shown here is derived from an EMBL/GenBank/DDBJ whole genome shotgun (WGS) entry which is preliminary data.</text>
</comment>
<protein>
    <recommendedName>
        <fullName evidence="5">LPXTG cell wall anchor domain-containing protein</fullName>
    </recommendedName>
</protein>
<dbReference type="AlphaFoldDB" id="A0A3A5MHZ4"/>
<feature type="signal peptide" evidence="2">
    <location>
        <begin position="1"/>
        <end position="35"/>
    </location>
</feature>
<keyword evidence="1" id="KW-0812">Transmembrane</keyword>
<dbReference type="EMBL" id="QZVS01000082">
    <property type="protein sequence ID" value="RJT88481.1"/>
    <property type="molecule type" value="Genomic_DNA"/>
</dbReference>
<keyword evidence="4" id="KW-1185">Reference proteome</keyword>
<name>A0A3A5MHZ4_9MICO</name>
<keyword evidence="2" id="KW-0732">Signal</keyword>
<keyword evidence="1" id="KW-1133">Transmembrane helix</keyword>
<organism evidence="3 4">
    <name type="scientific">Cryobacterium melibiosiphilum</name>
    <dbReference type="NCBI Taxonomy" id="995039"/>
    <lineage>
        <taxon>Bacteria</taxon>
        <taxon>Bacillati</taxon>
        <taxon>Actinomycetota</taxon>
        <taxon>Actinomycetes</taxon>
        <taxon>Micrococcales</taxon>
        <taxon>Microbacteriaceae</taxon>
        <taxon>Cryobacterium</taxon>
    </lineage>
</organism>
<sequence length="247" mass="24915">MTTIMPAGAARRAVALASGVALMVGLSLFSVQAQAALRGVPETGAAGMLTLTSDQADPDQIVVVPGVPTYWQIDAALQHDGSGTLNLEMIKSGAMATNANGLTVMVERCNESWTNVPDRPECAANRRTVVVATPLDNLESGSELFDLDGIPARRGKHLLVTLTLGNTGMPAGTLSGRIGFGLTAAGDTAAADTASSPAALAATGMDAAALVLVGLGAVGLGLTVSAMRRARASVVVAARPSPTGDLR</sequence>